<dbReference type="RefSeq" id="WP_078736499.1">
    <property type="nucleotide sequence ID" value="NZ_FUXE01000004.1"/>
</dbReference>
<dbReference type="EMBL" id="FUXE01000004">
    <property type="protein sequence ID" value="SJZ58573.1"/>
    <property type="molecule type" value="Genomic_DNA"/>
</dbReference>
<dbReference type="STRING" id="29524.SAMN02745171_00541"/>
<organism evidence="1 2">
    <name type="scientific">Porphyromonas circumdentaria</name>
    <dbReference type="NCBI Taxonomy" id="29524"/>
    <lineage>
        <taxon>Bacteria</taxon>
        <taxon>Pseudomonadati</taxon>
        <taxon>Bacteroidota</taxon>
        <taxon>Bacteroidia</taxon>
        <taxon>Bacteroidales</taxon>
        <taxon>Porphyromonadaceae</taxon>
        <taxon>Porphyromonas</taxon>
    </lineage>
</organism>
<name>A0A1T4LV20_9PORP</name>
<sequence>MRNPELEIRLRNQFEEMVNRYKWLTVRFEYSEKLYVYLVSYAPVEEIEKDEEFMREVMAFEDKLNLLYGDNAPLFCDEEAYFKLSPDAEEVRYRNYEYFSMGLMENIEKAYQCEIAHILHKVQEETSFYPLAA</sequence>
<gene>
    <name evidence="1" type="ORF">SAMN02745171_00541</name>
</gene>
<proteinExistence type="predicted"/>
<reference evidence="2" key="1">
    <citation type="submission" date="2017-02" db="EMBL/GenBank/DDBJ databases">
        <authorList>
            <person name="Varghese N."/>
            <person name="Submissions S."/>
        </authorList>
    </citation>
    <scope>NUCLEOTIDE SEQUENCE [LARGE SCALE GENOMIC DNA]</scope>
    <source>
        <strain evidence="2">ATCC 51356</strain>
    </source>
</reference>
<keyword evidence="2" id="KW-1185">Reference proteome</keyword>
<dbReference type="AlphaFoldDB" id="A0A1T4LV20"/>
<protein>
    <submittedName>
        <fullName evidence="1">Uncharacterized protein</fullName>
    </submittedName>
</protein>
<evidence type="ECO:0000313" key="1">
    <source>
        <dbReference type="EMBL" id="SJZ58573.1"/>
    </source>
</evidence>
<dbReference type="Proteomes" id="UP000190121">
    <property type="component" value="Unassembled WGS sequence"/>
</dbReference>
<accession>A0A1T4LV20</accession>
<evidence type="ECO:0000313" key="2">
    <source>
        <dbReference type="Proteomes" id="UP000190121"/>
    </source>
</evidence>
<dbReference type="OrthoDB" id="1100047at2"/>